<dbReference type="PANTHER" id="PTHR11786">
    <property type="entry name" value="N-HYDROXYARYLAMINE O-ACETYLTRANSFERASE"/>
    <property type="match status" value="1"/>
</dbReference>
<dbReference type="InterPro" id="IPR053710">
    <property type="entry name" value="Arylamine_NAT_domain_sf"/>
</dbReference>
<evidence type="ECO:0000256" key="1">
    <source>
        <dbReference type="ARBA" id="ARBA00006547"/>
    </source>
</evidence>
<protein>
    <submittedName>
        <fullName evidence="3">Arylamine N-acetyltransferase</fullName>
    </submittedName>
</protein>
<dbReference type="SUPFAM" id="SSF54001">
    <property type="entry name" value="Cysteine proteinases"/>
    <property type="match status" value="1"/>
</dbReference>
<dbReference type="Gene3D" id="3.30.2140.20">
    <property type="match status" value="1"/>
</dbReference>
<evidence type="ECO:0000313" key="3">
    <source>
        <dbReference type="EMBL" id="HJC09417.1"/>
    </source>
</evidence>
<gene>
    <name evidence="3" type="ORF">H9935_01175</name>
</gene>
<evidence type="ECO:0000313" key="4">
    <source>
        <dbReference type="Proteomes" id="UP000823893"/>
    </source>
</evidence>
<reference evidence="3" key="1">
    <citation type="journal article" date="2021" name="PeerJ">
        <title>Extensive microbial diversity within the chicken gut microbiome revealed by metagenomics and culture.</title>
        <authorList>
            <person name="Gilroy R."/>
            <person name="Ravi A."/>
            <person name="Getino M."/>
            <person name="Pursley I."/>
            <person name="Horton D.L."/>
            <person name="Alikhan N.F."/>
            <person name="Baker D."/>
            <person name="Gharbi K."/>
            <person name="Hall N."/>
            <person name="Watson M."/>
            <person name="Adriaenssens E.M."/>
            <person name="Foster-Nyarko E."/>
            <person name="Jarju S."/>
            <person name="Secka A."/>
            <person name="Antonio M."/>
            <person name="Oren A."/>
            <person name="Chaudhuri R.R."/>
            <person name="La Ragione R."/>
            <person name="Hildebrand F."/>
            <person name="Pallen M.J."/>
        </authorList>
    </citation>
    <scope>NUCLEOTIDE SEQUENCE</scope>
    <source>
        <strain evidence="3">ChiSxjej6B18-287</strain>
    </source>
</reference>
<dbReference type="EMBL" id="DWWV01000018">
    <property type="protein sequence ID" value="HJC09417.1"/>
    <property type="molecule type" value="Genomic_DNA"/>
</dbReference>
<comment type="similarity">
    <text evidence="1 2">Belongs to the arylamine N-acetyltransferase family.</text>
</comment>
<dbReference type="InterPro" id="IPR001447">
    <property type="entry name" value="Arylamine_N-AcTrfase"/>
</dbReference>
<proteinExistence type="inferred from homology"/>
<dbReference type="PRINTS" id="PR01543">
    <property type="entry name" value="ANATRNSFRASE"/>
</dbReference>
<evidence type="ECO:0000256" key="2">
    <source>
        <dbReference type="RuleBase" id="RU003452"/>
    </source>
</evidence>
<dbReference type="GO" id="GO:0016407">
    <property type="term" value="F:acetyltransferase activity"/>
    <property type="evidence" value="ECO:0007669"/>
    <property type="project" value="InterPro"/>
</dbReference>
<dbReference type="InterPro" id="IPR038765">
    <property type="entry name" value="Papain-like_cys_pep_sf"/>
</dbReference>
<sequence length="298" mass="33828">MYTVEYDRLSEEQTRKYLERIGLSYPVFPTLETLDALIWSHQCKVPFENIDTRLLACPVSLSSQDLYRKIVEERHGGFCFELNGLFLLLLQSLGFKAYACVCRVAAGFTSLRALTHRASIVSLNGKEYLCDVGLGGPMAPFAVELSPEPQTKKGETYRVTDTGDGWKLLLRRETEGTDNPVIIFARVPFLSEDFTPLMDALLARPDNLFSNHLVINLRTPEGYKNFRDNTLIWRTGRERKEIRYAPEDIPDMIRNIFGLNYDRDLLAQNFRVLGSSVKEEKTAVQSSRAKTCVLPSSG</sequence>
<reference evidence="3" key="2">
    <citation type="submission" date="2021-04" db="EMBL/GenBank/DDBJ databases">
        <authorList>
            <person name="Gilroy R."/>
        </authorList>
    </citation>
    <scope>NUCLEOTIDE SEQUENCE</scope>
    <source>
        <strain evidence="3">ChiSxjej6B18-287</strain>
    </source>
</reference>
<name>A0A9D2SIL9_9FIRM</name>
<organism evidence="3 4">
    <name type="scientific">Candidatus Blautia merdigallinarum</name>
    <dbReference type="NCBI Taxonomy" id="2838495"/>
    <lineage>
        <taxon>Bacteria</taxon>
        <taxon>Bacillati</taxon>
        <taxon>Bacillota</taxon>
        <taxon>Clostridia</taxon>
        <taxon>Lachnospirales</taxon>
        <taxon>Lachnospiraceae</taxon>
        <taxon>Blautia</taxon>
    </lineage>
</organism>
<dbReference type="Pfam" id="PF00797">
    <property type="entry name" value="Acetyltransf_2"/>
    <property type="match status" value="1"/>
</dbReference>
<comment type="caution">
    <text evidence="3">The sequence shown here is derived from an EMBL/GenBank/DDBJ whole genome shotgun (WGS) entry which is preliminary data.</text>
</comment>
<dbReference type="Proteomes" id="UP000823893">
    <property type="component" value="Unassembled WGS sequence"/>
</dbReference>
<dbReference type="AlphaFoldDB" id="A0A9D2SIL9"/>
<dbReference type="PANTHER" id="PTHR11786:SF0">
    <property type="entry name" value="ARYLAMINE N-ACETYLTRANSFERASE 4-RELATED"/>
    <property type="match status" value="1"/>
</dbReference>
<accession>A0A9D2SIL9</accession>